<dbReference type="InterPro" id="IPR001387">
    <property type="entry name" value="Cro/C1-type_HTH"/>
</dbReference>
<name>A0A239CGI9_9FLAO</name>
<evidence type="ECO:0000259" key="1">
    <source>
        <dbReference type="PROSITE" id="PS50943"/>
    </source>
</evidence>
<dbReference type="CDD" id="cd00093">
    <property type="entry name" value="HTH_XRE"/>
    <property type="match status" value="1"/>
</dbReference>
<dbReference type="GO" id="GO:0003677">
    <property type="term" value="F:DNA binding"/>
    <property type="evidence" value="ECO:0007669"/>
    <property type="project" value="InterPro"/>
</dbReference>
<dbReference type="PROSITE" id="PS50943">
    <property type="entry name" value="HTH_CROC1"/>
    <property type="match status" value="1"/>
</dbReference>
<proteinExistence type="predicted"/>
<dbReference type="RefSeq" id="WP_089373272.1">
    <property type="nucleotide sequence ID" value="NZ_BMEP01000004.1"/>
</dbReference>
<reference evidence="2 3" key="1">
    <citation type="submission" date="2017-06" db="EMBL/GenBank/DDBJ databases">
        <authorList>
            <person name="Kim H.J."/>
            <person name="Triplett B.A."/>
        </authorList>
    </citation>
    <scope>NUCLEOTIDE SEQUENCE [LARGE SCALE GENOMIC DNA]</scope>
    <source>
        <strain evidence="2 3">DSM 25597</strain>
    </source>
</reference>
<dbReference type="OrthoDB" id="671638at2"/>
<dbReference type="AlphaFoldDB" id="A0A239CGI9"/>
<organism evidence="2 3">
    <name type="scientific">Dokdonia pacifica</name>
    <dbReference type="NCBI Taxonomy" id="1627892"/>
    <lineage>
        <taxon>Bacteria</taxon>
        <taxon>Pseudomonadati</taxon>
        <taxon>Bacteroidota</taxon>
        <taxon>Flavobacteriia</taxon>
        <taxon>Flavobacteriales</taxon>
        <taxon>Flavobacteriaceae</taxon>
        <taxon>Dokdonia</taxon>
    </lineage>
</organism>
<feature type="domain" description="HTH cro/C1-type" evidence="1">
    <location>
        <begin position="29"/>
        <end position="59"/>
    </location>
</feature>
<evidence type="ECO:0000313" key="3">
    <source>
        <dbReference type="Proteomes" id="UP000198379"/>
    </source>
</evidence>
<dbReference type="InterPro" id="IPR010982">
    <property type="entry name" value="Lambda_DNA-bd_dom_sf"/>
</dbReference>
<dbReference type="Gene3D" id="1.10.260.40">
    <property type="entry name" value="lambda repressor-like DNA-binding domains"/>
    <property type="match status" value="2"/>
</dbReference>
<dbReference type="Proteomes" id="UP000198379">
    <property type="component" value="Unassembled WGS sequence"/>
</dbReference>
<sequence>MPICSIDLHTTIPHPAGYPTSLDTIYDHIKARRIDRGLSKVELAKILDVNPLTIGTWENHHKHLIPRMRKKIINWLGYVPPLGVDENTLWGRLYIYRSIHGLTQKNISDTLKIDSSSITKIEKNEDVNPSYYKKIKELIENR</sequence>
<evidence type="ECO:0000313" key="2">
    <source>
        <dbReference type="EMBL" id="SNS18463.1"/>
    </source>
</evidence>
<protein>
    <recommendedName>
        <fullName evidence="1">HTH cro/C1-type domain-containing protein</fullName>
    </recommendedName>
</protein>
<keyword evidence="3" id="KW-1185">Reference proteome</keyword>
<gene>
    <name evidence="2" type="ORF">SAMN06265376_107281</name>
</gene>
<dbReference type="SUPFAM" id="SSF47413">
    <property type="entry name" value="lambda repressor-like DNA-binding domains"/>
    <property type="match status" value="2"/>
</dbReference>
<dbReference type="EMBL" id="FZNY01000007">
    <property type="protein sequence ID" value="SNS18463.1"/>
    <property type="molecule type" value="Genomic_DNA"/>
</dbReference>
<accession>A0A239CGI9</accession>